<sequence>MVSVAEAELFLETLVEVFGRVKGGLKVLRVHLSDIMPYRHNKRLLSLVCQPDSQRSYNLSIAYTFRNFRTVEMFLHPLSNCNTLDLWFEGWMGTQITESEIHPVIETFSRCPSLREISIKTRFHDFTYEASRDLWLALAKVEGLERVKVASASNSLPDYDAIPVLKWIGIKKFEMVQADRFPERNSAQIQGLLQGVRSAGGRLEKLVLTRYDYEIQKELMFHTHITDLEIRSKLGSLIANYADSLWGELVPALAGGLRRLKVYVYAEDAKVPDKVLSWYGADNNMAKAALRKCRKLEEVSVPFWERDSQEPPWLSLATKSNKKNNYIIEMMEDLLKHCPRLSRLNIKFCMGYRDTKLESTEKLLGEWISSKEMGSLLFGREFEVAYFNKTYMDWTFRLKSGGGLFARPIAWDFYLQRWKLVRLAENGDRLYTLERMEDEYCFDE</sequence>
<dbReference type="Proteomes" id="UP001373714">
    <property type="component" value="Unassembled WGS sequence"/>
</dbReference>
<dbReference type="AlphaFoldDB" id="A0AAV9UM34"/>
<evidence type="ECO:0000313" key="1">
    <source>
        <dbReference type="EMBL" id="KAK6342209.1"/>
    </source>
</evidence>
<dbReference type="SUPFAM" id="SSF52047">
    <property type="entry name" value="RNI-like"/>
    <property type="match status" value="1"/>
</dbReference>
<organism evidence="1 2">
    <name type="scientific">Orbilia blumenaviensis</name>
    <dbReference type="NCBI Taxonomy" id="1796055"/>
    <lineage>
        <taxon>Eukaryota</taxon>
        <taxon>Fungi</taxon>
        <taxon>Dikarya</taxon>
        <taxon>Ascomycota</taxon>
        <taxon>Pezizomycotina</taxon>
        <taxon>Orbiliomycetes</taxon>
        <taxon>Orbiliales</taxon>
        <taxon>Orbiliaceae</taxon>
        <taxon>Orbilia</taxon>
    </lineage>
</organism>
<proteinExistence type="predicted"/>
<gene>
    <name evidence="1" type="ORF">TWF730_001687</name>
</gene>
<reference evidence="1 2" key="1">
    <citation type="submission" date="2019-10" db="EMBL/GenBank/DDBJ databases">
        <authorList>
            <person name="Palmer J.M."/>
        </authorList>
    </citation>
    <scope>NUCLEOTIDE SEQUENCE [LARGE SCALE GENOMIC DNA]</scope>
    <source>
        <strain evidence="1 2">TWF730</strain>
    </source>
</reference>
<protein>
    <submittedName>
        <fullName evidence="1">Uncharacterized protein</fullName>
    </submittedName>
</protein>
<name>A0AAV9UM34_9PEZI</name>
<evidence type="ECO:0000313" key="2">
    <source>
        <dbReference type="Proteomes" id="UP001373714"/>
    </source>
</evidence>
<accession>A0AAV9UM34</accession>
<comment type="caution">
    <text evidence="1">The sequence shown here is derived from an EMBL/GenBank/DDBJ whole genome shotgun (WGS) entry which is preliminary data.</text>
</comment>
<keyword evidence="2" id="KW-1185">Reference proteome</keyword>
<dbReference type="EMBL" id="JAVHNS010000010">
    <property type="protein sequence ID" value="KAK6342209.1"/>
    <property type="molecule type" value="Genomic_DNA"/>
</dbReference>